<protein>
    <submittedName>
        <fullName evidence="1">Uncharacterized protein</fullName>
    </submittedName>
</protein>
<dbReference type="OrthoDB" id="1408464at2759"/>
<sequence>MGVVFKGKEGRNAYTITTCLVKDNVNLADELDELVATHKDEDILIEALGSKEPGGRV</sequence>
<dbReference type="EMBL" id="SSTE01015270">
    <property type="protein sequence ID" value="KAA0043426.1"/>
    <property type="molecule type" value="Genomic_DNA"/>
</dbReference>
<reference evidence="1 2" key="1">
    <citation type="submission" date="2019-08" db="EMBL/GenBank/DDBJ databases">
        <title>Draft genome sequences of two oriental melons (Cucumis melo L. var makuwa).</title>
        <authorList>
            <person name="Kwon S.-Y."/>
        </authorList>
    </citation>
    <scope>NUCLEOTIDE SEQUENCE [LARGE SCALE GENOMIC DNA]</scope>
    <source>
        <strain evidence="2">cv. SW 3</strain>
        <tissue evidence="1">Leaf</tissue>
    </source>
</reference>
<evidence type="ECO:0000313" key="2">
    <source>
        <dbReference type="Proteomes" id="UP000321393"/>
    </source>
</evidence>
<organism evidence="1 2">
    <name type="scientific">Cucumis melo var. makuwa</name>
    <name type="common">Oriental melon</name>
    <dbReference type="NCBI Taxonomy" id="1194695"/>
    <lineage>
        <taxon>Eukaryota</taxon>
        <taxon>Viridiplantae</taxon>
        <taxon>Streptophyta</taxon>
        <taxon>Embryophyta</taxon>
        <taxon>Tracheophyta</taxon>
        <taxon>Spermatophyta</taxon>
        <taxon>Magnoliopsida</taxon>
        <taxon>eudicotyledons</taxon>
        <taxon>Gunneridae</taxon>
        <taxon>Pentapetalae</taxon>
        <taxon>rosids</taxon>
        <taxon>fabids</taxon>
        <taxon>Cucurbitales</taxon>
        <taxon>Cucurbitaceae</taxon>
        <taxon>Benincaseae</taxon>
        <taxon>Cucumis</taxon>
    </lineage>
</organism>
<evidence type="ECO:0000313" key="1">
    <source>
        <dbReference type="EMBL" id="KAA0043426.1"/>
    </source>
</evidence>
<dbReference type="Proteomes" id="UP000321393">
    <property type="component" value="Unassembled WGS sequence"/>
</dbReference>
<proteinExistence type="predicted"/>
<gene>
    <name evidence="1" type="ORF">E6C27_scaffold1639G00350</name>
</gene>
<name>A0A5A7TN07_CUCMM</name>
<accession>A0A5A7TN07</accession>
<comment type="caution">
    <text evidence="1">The sequence shown here is derived from an EMBL/GenBank/DDBJ whole genome shotgun (WGS) entry which is preliminary data.</text>
</comment>
<dbReference type="AlphaFoldDB" id="A0A5A7TN07"/>